<dbReference type="EMBL" id="KB446559">
    <property type="protein sequence ID" value="EME81834.1"/>
    <property type="molecule type" value="Genomic_DNA"/>
</dbReference>
<dbReference type="HOGENOM" id="CLU_1133998_0_0_1"/>
<dbReference type="VEuPathDB" id="FungiDB:MYCFIDRAFT_175422"/>
<keyword evidence="2" id="KW-1185">Reference proteome</keyword>
<organism evidence="1 2">
    <name type="scientific">Pseudocercospora fijiensis (strain CIRAD86)</name>
    <name type="common">Black leaf streak disease fungus</name>
    <name type="synonym">Mycosphaerella fijiensis</name>
    <dbReference type="NCBI Taxonomy" id="383855"/>
    <lineage>
        <taxon>Eukaryota</taxon>
        <taxon>Fungi</taxon>
        <taxon>Dikarya</taxon>
        <taxon>Ascomycota</taxon>
        <taxon>Pezizomycotina</taxon>
        <taxon>Dothideomycetes</taxon>
        <taxon>Dothideomycetidae</taxon>
        <taxon>Mycosphaerellales</taxon>
        <taxon>Mycosphaerellaceae</taxon>
        <taxon>Pseudocercospora</taxon>
    </lineage>
</organism>
<evidence type="ECO:0000313" key="2">
    <source>
        <dbReference type="Proteomes" id="UP000016932"/>
    </source>
</evidence>
<protein>
    <submittedName>
        <fullName evidence="1">Uncharacterized protein</fullName>
    </submittedName>
</protein>
<accession>M2ZS22</accession>
<dbReference type="Proteomes" id="UP000016932">
    <property type="component" value="Unassembled WGS sequence"/>
</dbReference>
<dbReference type="AlphaFoldDB" id="M2ZS22"/>
<name>M2ZS22_PSEFD</name>
<sequence>MSVEHVHTKNGLIVLCHCQRHGKGRNSKTPKHPACVNERGEKDIKTPTHPTYPSAKNRPLRIILLSLQSLIMPLPQGTIVPPILHGLHTSSGKLHQAQRDSAREWPSLMKDAGSERSRCEFACSARRLADTGCNGATEGKRTMKAGLILLRRIKKLDVLFRRQNATYAREFLLLLAMPKRMSIEDSPLSLELDELLSCSVAILHRIYLKIVGPLLWHHVSLLDDLRSRPGGERTAVKCSLQLLCQ</sequence>
<dbReference type="GeneID" id="19333380"/>
<reference evidence="1 2" key="1">
    <citation type="journal article" date="2012" name="PLoS Pathog.">
        <title>Diverse lifestyles and strategies of plant pathogenesis encoded in the genomes of eighteen Dothideomycetes fungi.</title>
        <authorList>
            <person name="Ohm R.A."/>
            <person name="Feau N."/>
            <person name="Henrissat B."/>
            <person name="Schoch C.L."/>
            <person name="Horwitz B.A."/>
            <person name="Barry K.W."/>
            <person name="Condon B.J."/>
            <person name="Copeland A.C."/>
            <person name="Dhillon B."/>
            <person name="Glaser F."/>
            <person name="Hesse C.N."/>
            <person name="Kosti I."/>
            <person name="LaButti K."/>
            <person name="Lindquist E.A."/>
            <person name="Lucas S."/>
            <person name="Salamov A.A."/>
            <person name="Bradshaw R.E."/>
            <person name="Ciuffetti L."/>
            <person name="Hamelin R.C."/>
            <person name="Kema G.H.J."/>
            <person name="Lawrence C."/>
            <person name="Scott J.A."/>
            <person name="Spatafora J.W."/>
            <person name="Turgeon B.G."/>
            <person name="de Wit P.J.G.M."/>
            <person name="Zhong S."/>
            <person name="Goodwin S.B."/>
            <person name="Grigoriev I.V."/>
        </authorList>
    </citation>
    <scope>NUCLEOTIDE SEQUENCE [LARGE SCALE GENOMIC DNA]</scope>
    <source>
        <strain evidence="1 2">CIRAD86</strain>
    </source>
</reference>
<dbReference type="KEGG" id="pfj:MYCFIDRAFT_175422"/>
<proteinExistence type="predicted"/>
<evidence type="ECO:0000313" key="1">
    <source>
        <dbReference type="EMBL" id="EME81834.1"/>
    </source>
</evidence>
<dbReference type="RefSeq" id="XP_007927379.1">
    <property type="nucleotide sequence ID" value="XM_007929188.1"/>
</dbReference>
<gene>
    <name evidence="1" type="ORF">MYCFIDRAFT_175422</name>
</gene>